<dbReference type="EMBL" id="FMUN01000003">
    <property type="protein sequence ID" value="SCY10478.1"/>
    <property type="molecule type" value="Genomic_DNA"/>
</dbReference>
<dbReference type="AlphaFoldDB" id="A0A0P9CLR7"/>
<dbReference type="EC" id="3.2.1.26" evidence="3"/>
<evidence type="ECO:0000256" key="3">
    <source>
        <dbReference type="ARBA" id="ARBA00012758"/>
    </source>
</evidence>
<reference evidence="8" key="1">
    <citation type="submission" date="2016-10" db="EMBL/GenBank/DDBJ databases">
        <authorList>
            <person name="Varghese N."/>
        </authorList>
    </citation>
    <scope>NUCLEOTIDE SEQUENCE [LARGE SCALE GENOMIC DNA]</scope>
    <source>
        <strain evidence="8">HL 19</strain>
    </source>
</reference>
<sequence>MGTVSSGHLDTGQARSLMEAAVVRYGGEPVGTIACTDPDAATLNYDQVFVRDFVPVALYYLAEGEPAMVRHFLERTRELQARKRSMDCYRPGAGLIPASFKVAEDGRSLIPDFGGHAIGRVAAVDASLWWLYLLRAYTRATGDRELAATPAFQEAIRGILELCLISRFDMYPTLLVPDGSFMVDRRLGVYGYPLEVQALFFMALRAAEELLGDGPDSRPYREAVADRLGKLGHYVRTYYWLDFPTLNRMYRYRTEEYGDNAVNAFNVVPDSIPAWLLEWLPDPGGYLAGNLGPSRMDFRFFTQGNLLAVLSGLAGGSQARSILTLIEARAEDLIGEMAMKLCYPALEGQDWRTVTGSDPKNVPWSYHNGGSWPVFLWLLAAAEQLRGATALTEPALAAAAERLPGREWPEYFDGQRGQLVGKQARRFQTWTVAGVLLADRLLADPSSLDWIAFADDIAGEKCAI</sequence>
<gene>
    <name evidence="7" type="ORF">SAMN05661077_1214</name>
</gene>
<dbReference type="OrthoDB" id="501302at2"/>
<dbReference type="Gene3D" id="1.50.10.10">
    <property type="match status" value="1"/>
</dbReference>
<evidence type="ECO:0000256" key="4">
    <source>
        <dbReference type="ARBA" id="ARBA00022801"/>
    </source>
</evidence>
<evidence type="ECO:0000256" key="2">
    <source>
        <dbReference type="ARBA" id="ARBA00007671"/>
    </source>
</evidence>
<dbReference type="GO" id="GO:0005987">
    <property type="term" value="P:sucrose catabolic process"/>
    <property type="evidence" value="ECO:0007669"/>
    <property type="project" value="TreeGrafter"/>
</dbReference>
<organism evidence="7 8">
    <name type="scientific">Thiohalorhabdus denitrificans</name>
    <dbReference type="NCBI Taxonomy" id="381306"/>
    <lineage>
        <taxon>Bacteria</taxon>
        <taxon>Pseudomonadati</taxon>
        <taxon>Pseudomonadota</taxon>
        <taxon>Gammaproteobacteria</taxon>
        <taxon>Thiohalorhabdales</taxon>
        <taxon>Thiohalorhabdaceae</taxon>
        <taxon>Thiohalorhabdus</taxon>
    </lineage>
</organism>
<accession>A0A0P9CLR7</accession>
<dbReference type="InterPro" id="IPR024746">
    <property type="entry name" value="Glyco_hydro_100"/>
</dbReference>
<evidence type="ECO:0000256" key="6">
    <source>
        <dbReference type="ARBA" id="ARBA00023295"/>
    </source>
</evidence>
<dbReference type="InterPro" id="IPR008928">
    <property type="entry name" value="6-hairpin_glycosidase_sf"/>
</dbReference>
<dbReference type="InterPro" id="IPR012341">
    <property type="entry name" value="6hp_glycosidase-like_sf"/>
</dbReference>
<proteinExistence type="inferred from homology"/>
<evidence type="ECO:0000313" key="8">
    <source>
        <dbReference type="Proteomes" id="UP000183104"/>
    </source>
</evidence>
<protein>
    <recommendedName>
        <fullName evidence="3">beta-fructofuranosidase</fullName>
        <ecNumber evidence="3">3.2.1.26</ecNumber>
    </recommendedName>
</protein>
<keyword evidence="4" id="KW-0378">Hydrolase</keyword>
<evidence type="ECO:0000313" key="7">
    <source>
        <dbReference type="EMBL" id="SCY10478.1"/>
    </source>
</evidence>
<dbReference type="PANTHER" id="PTHR31916">
    <property type="match status" value="1"/>
</dbReference>
<evidence type="ECO:0000256" key="1">
    <source>
        <dbReference type="ARBA" id="ARBA00000094"/>
    </source>
</evidence>
<dbReference type="Pfam" id="PF12899">
    <property type="entry name" value="Glyco_hydro_100"/>
    <property type="match status" value="1"/>
</dbReference>
<dbReference type="GO" id="GO:0004575">
    <property type="term" value="F:sucrose alpha-glucosidase activity"/>
    <property type="evidence" value="ECO:0007669"/>
    <property type="project" value="TreeGrafter"/>
</dbReference>
<keyword evidence="8" id="KW-1185">Reference proteome</keyword>
<dbReference type="PANTHER" id="PTHR31916:SF28">
    <property type="entry name" value="NEUTRAL_ALKALINE INVERTASE 3, CHLOROPLASTIC"/>
    <property type="match status" value="1"/>
</dbReference>
<dbReference type="PATRIC" id="fig|381306.5.peg.85"/>
<evidence type="ECO:0000256" key="5">
    <source>
        <dbReference type="ARBA" id="ARBA00023277"/>
    </source>
</evidence>
<name>A0A0P9CLR7_9GAMM</name>
<dbReference type="GO" id="GO:0033926">
    <property type="term" value="F:endo-alpha-N-acetylgalactosaminidase activity"/>
    <property type="evidence" value="ECO:0007669"/>
    <property type="project" value="InterPro"/>
</dbReference>
<dbReference type="Proteomes" id="UP000183104">
    <property type="component" value="Unassembled WGS sequence"/>
</dbReference>
<dbReference type="STRING" id="381306.AN478_07255"/>
<dbReference type="SUPFAM" id="SSF48208">
    <property type="entry name" value="Six-hairpin glycosidases"/>
    <property type="match status" value="1"/>
</dbReference>
<keyword evidence="6" id="KW-0326">Glycosidase</keyword>
<keyword evidence="5" id="KW-0119">Carbohydrate metabolism</keyword>
<dbReference type="RefSeq" id="WP_054965954.1">
    <property type="nucleotide sequence ID" value="NZ_FMUN01000003.1"/>
</dbReference>
<comment type="similarity">
    <text evidence="2">Belongs to the glycosyl hydrolase 100 family.</text>
</comment>
<comment type="catalytic activity">
    <reaction evidence="1">
        <text>Hydrolysis of terminal non-reducing beta-D-fructofuranoside residues in beta-D-fructofuranosides.</text>
        <dbReference type="EC" id="3.2.1.26"/>
    </reaction>
</comment>